<reference evidence="3" key="1">
    <citation type="journal article" date="2019" name="Int. J. Syst. Evol. Microbiol.">
        <title>The Global Catalogue of Microorganisms (GCM) 10K type strain sequencing project: providing services to taxonomists for standard genome sequencing and annotation.</title>
        <authorList>
            <consortium name="The Broad Institute Genomics Platform"/>
            <consortium name="The Broad Institute Genome Sequencing Center for Infectious Disease"/>
            <person name="Wu L."/>
            <person name="Ma J."/>
        </authorList>
    </citation>
    <scope>NUCLEOTIDE SEQUENCE [LARGE SCALE GENOMIC DNA]</scope>
    <source>
        <strain evidence="3">CGMCC 4.7237</strain>
    </source>
</reference>
<keyword evidence="3" id="KW-1185">Reference proteome</keyword>
<proteinExistence type="predicted"/>
<accession>A0ABV8HS97</accession>
<evidence type="ECO:0000313" key="2">
    <source>
        <dbReference type="EMBL" id="MFC4033685.1"/>
    </source>
</evidence>
<dbReference type="PROSITE" id="PS50943">
    <property type="entry name" value="HTH_CROC1"/>
    <property type="match status" value="1"/>
</dbReference>
<dbReference type="Pfam" id="PF01381">
    <property type="entry name" value="HTH_3"/>
    <property type="match status" value="1"/>
</dbReference>
<gene>
    <name evidence="2" type="ORF">ACFO3J_19675</name>
</gene>
<organism evidence="2 3">
    <name type="scientific">Streptomyces polygonati</name>
    <dbReference type="NCBI Taxonomy" id="1617087"/>
    <lineage>
        <taxon>Bacteria</taxon>
        <taxon>Bacillati</taxon>
        <taxon>Actinomycetota</taxon>
        <taxon>Actinomycetes</taxon>
        <taxon>Kitasatosporales</taxon>
        <taxon>Streptomycetaceae</taxon>
        <taxon>Streptomyces</taxon>
    </lineage>
</organism>
<sequence length="59" mass="6573">MRALRKARKVSLRDMQAKTGIDRGHLSRLERGLAGASDDTIRRYALALDVPTAAITHDR</sequence>
<dbReference type="Proteomes" id="UP001595765">
    <property type="component" value="Unassembled WGS sequence"/>
</dbReference>
<dbReference type="RefSeq" id="WP_386430765.1">
    <property type="nucleotide sequence ID" value="NZ_JBHSBB010000013.1"/>
</dbReference>
<dbReference type="EMBL" id="JBHSBB010000013">
    <property type="protein sequence ID" value="MFC4033685.1"/>
    <property type="molecule type" value="Genomic_DNA"/>
</dbReference>
<comment type="caution">
    <text evidence="2">The sequence shown here is derived from an EMBL/GenBank/DDBJ whole genome shotgun (WGS) entry which is preliminary data.</text>
</comment>
<dbReference type="InterPro" id="IPR001387">
    <property type="entry name" value="Cro/C1-type_HTH"/>
</dbReference>
<dbReference type="CDD" id="cd00093">
    <property type="entry name" value="HTH_XRE"/>
    <property type="match status" value="1"/>
</dbReference>
<name>A0ABV8HS97_9ACTN</name>
<feature type="domain" description="HTH cro/C1-type" evidence="1">
    <location>
        <begin position="1"/>
        <end position="55"/>
    </location>
</feature>
<protein>
    <submittedName>
        <fullName evidence="2">Helix-turn-helix domain-containing protein</fullName>
    </submittedName>
</protein>
<dbReference type="SUPFAM" id="SSF47413">
    <property type="entry name" value="lambda repressor-like DNA-binding domains"/>
    <property type="match status" value="1"/>
</dbReference>
<evidence type="ECO:0000313" key="3">
    <source>
        <dbReference type="Proteomes" id="UP001595765"/>
    </source>
</evidence>
<dbReference type="InterPro" id="IPR010982">
    <property type="entry name" value="Lambda_DNA-bd_dom_sf"/>
</dbReference>
<evidence type="ECO:0000259" key="1">
    <source>
        <dbReference type="PROSITE" id="PS50943"/>
    </source>
</evidence>
<dbReference type="SMART" id="SM00530">
    <property type="entry name" value="HTH_XRE"/>
    <property type="match status" value="1"/>
</dbReference>
<dbReference type="Gene3D" id="1.10.260.40">
    <property type="entry name" value="lambda repressor-like DNA-binding domains"/>
    <property type="match status" value="1"/>
</dbReference>